<dbReference type="EnsemblPlants" id="Kaladp0055s0031.1.v1.1">
    <property type="protein sequence ID" value="Kaladp0055s0031.1.v1.1.CDS.1"/>
    <property type="gene ID" value="Kaladp0055s0031.v1.1"/>
</dbReference>
<reference evidence="1" key="1">
    <citation type="submission" date="2021-01" db="UniProtKB">
        <authorList>
            <consortium name="EnsemblPlants"/>
        </authorList>
    </citation>
    <scope>IDENTIFICATION</scope>
</reference>
<proteinExistence type="predicted"/>
<protein>
    <submittedName>
        <fullName evidence="1">Uncharacterized protein</fullName>
    </submittedName>
</protein>
<evidence type="ECO:0000313" key="1">
    <source>
        <dbReference type="EnsemblPlants" id="Kaladp0055s0031.1.v1.1.CDS.1"/>
    </source>
</evidence>
<accession>A0A7N0U7E4</accession>
<evidence type="ECO:0000313" key="2">
    <source>
        <dbReference type="Proteomes" id="UP000594263"/>
    </source>
</evidence>
<keyword evidence="2" id="KW-1185">Reference proteome</keyword>
<dbReference type="AlphaFoldDB" id="A0A7N0U7E4"/>
<sequence>MSKPFPVLATSLDLHRSAFKRWPDGLHSLNPSRCHHFQPSKLLQFLVLWFVFLEVFTTFSRCSHIIRSESSLAIQPKSPCLKLCLPCHYWSSKQAEAFSVPISGNMGFEIKLLV</sequence>
<dbReference type="Proteomes" id="UP000594263">
    <property type="component" value="Unplaced"/>
</dbReference>
<name>A0A7N0U7E4_KALFE</name>
<organism evidence="1 2">
    <name type="scientific">Kalanchoe fedtschenkoi</name>
    <name type="common">Lavender scallops</name>
    <name type="synonym">South American air plant</name>
    <dbReference type="NCBI Taxonomy" id="63787"/>
    <lineage>
        <taxon>Eukaryota</taxon>
        <taxon>Viridiplantae</taxon>
        <taxon>Streptophyta</taxon>
        <taxon>Embryophyta</taxon>
        <taxon>Tracheophyta</taxon>
        <taxon>Spermatophyta</taxon>
        <taxon>Magnoliopsida</taxon>
        <taxon>eudicotyledons</taxon>
        <taxon>Gunneridae</taxon>
        <taxon>Pentapetalae</taxon>
        <taxon>Saxifragales</taxon>
        <taxon>Crassulaceae</taxon>
        <taxon>Kalanchoe</taxon>
    </lineage>
</organism>
<dbReference type="Gramene" id="Kaladp0055s0031.1.v1.1">
    <property type="protein sequence ID" value="Kaladp0055s0031.1.v1.1.CDS.1"/>
    <property type="gene ID" value="Kaladp0055s0031.v1.1"/>
</dbReference>